<keyword evidence="2" id="KW-1185">Reference proteome</keyword>
<protein>
    <submittedName>
        <fullName evidence="1">DUF5953 family protein</fullName>
    </submittedName>
</protein>
<dbReference type="InterPro" id="IPR045997">
    <property type="entry name" value="DUF5953"/>
</dbReference>
<evidence type="ECO:0000313" key="2">
    <source>
        <dbReference type="Proteomes" id="UP001221838"/>
    </source>
</evidence>
<reference evidence="1 2" key="1">
    <citation type="submission" date="2022-11" db="EMBL/GenBank/DDBJ databases">
        <title>Minimal conservation of predation-associated metabolite biosynthetic gene clusters underscores biosynthetic potential of Myxococcota including descriptions for ten novel species: Archangium lansinium sp. nov., Myxococcus landrumus sp. nov., Nannocystis bai.</title>
        <authorList>
            <person name="Ahearne A."/>
            <person name="Stevens C."/>
            <person name="Dowd S."/>
        </authorList>
    </citation>
    <scope>NUCLEOTIDE SEQUENCE [LARGE SCALE GENOMIC DNA]</scope>
    <source>
        <strain evidence="1 2">NCWAL01</strain>
    </source>
</reference>
<proteinExistence type="predicted"/>
<dbReference type="EMBL" id="JAQNDM010000002">
    <property type="protein sequence ID" value="MDC0711283.1"/>
    <property type="molecule type" value="Genomic_DNA"/>
</dbReference>
<gene>
    <name evidence="1" type="ORF">POL68_22630</name>
</gene>
<sequence length="50" mass="5588">MLSRSRRTSTGGWIVQLTNAPLTLEAPSHIEALLRAYARFPEIGGRVTHR</sequence>
<organism evidence="1 2">
    <name type="scientific">Stigmatella ashevillensis</name>
    <dbReference type="NCBI Taxonomy" id="2995309"/>
    <lineage>
        <taxon>Bacteria</taxon>
        <taxon>Pseudomonadati</taxon>
        <taxon>Myxococcota</taxon>
        <taxon>Myxococcia</taxon>
        <taxon>Myxococcales</taxon>
        <taxon>Cystobacterineae</taxon>
        <taxon>Archangiaceae</taxon>
        <taxon>Stigmatella</taxon>
    </lineage>
</organism>
<dbReference type="Pfam" id="PF19378">
    <property type="entry name" value="DUF5953"/>
    <property type="match status" value="1"/>
</dbReference>
<dbReference type="Proteomes" id="UP001221838">
    <property type="component" value="Unassembled WGS sequence"/>
</dbReference>
<name>A0ABT5DDV4_9BACT</name>
<comment type="caution">
    <text evidence="1">The sequence shown here is derived from an EMBL/GenBank/DDBJ whole genome shotgun (WGS) entry which is preliminary data.</text>
</comment>
<accession>A0ABT5DDV4</accession>
<evidence type="ECO:0000313" key="1">
    <source>
        <dbReference type="EMBL" id="MDC0711283.1"/>
    </source>
</evidence>